<name>K0T0C2_THAOC</name>
<evidence type="ECO:0000313" key="3">
    <source>
        <dbReference type="Proteomes" id="UP000266841"/>
    </source>
</evidence>
<keyword evidence="3" id="KW-1185">Reference proteome</keyword>
<comment type="caution">
    <text evidence="2">The sequence shown here is derived from an EMBL/GenBank/DDBJ whole genome shotgun (WGS) entry which is preliminary data.</text>
</comment>
<protein>
    <submittedName>
        <fullName evidence="2">Uncharacterized protein</fullName>
    </submittedName>
</protein>
<evidence type="ECO:0000313" key="2">
    <source>
        <dbReference type="EMBL" id="EJK66696.1"/>
    </source>
</evidence>
<gene>
    <name evidence="2" type="ORF">THAOC_12358</name>
</gene>
<evidence type="ECO:0000256" key="1">
    <source>
        <dbReference type="SAM" id="Phobius"/>
    </source>
</evidence>
<dbReference type="EMBL" id="AGNL01014480">
    <property type="protein sequence ID" value="EJK66696.1"/>
    <property type="molecule type" value="Genomic_DNA"/>
</dbReference>
<keyword evidence="1" id="KW-0472">Membrane</keyword>
<feature type="transmembrane region" description="Helical" evidence="1">
    <location>
        <begin position="76"/>
        <end position="94"/>
    </location>
</feature>
<keyword evidence="1" id="KW-1133">Transmembrane helix</keyword>
<keyword evidence="1" id="KW-0812">Transmembrane</keyword>
<feature type="non-terminal residue" evidence="2">
    <location>
        <position position="1"/>
    </location>
</feature>
<sequence length="123" mass="12533">TPRHNWGKLAGSHRWVSGLGHTAAQVGKLGQTGLVGWGTPRHKWGKLGQTCGVGSCSWLIVSLVRPSRPSPSSSSLLLVVASLLVVVVSVGGGGSGGKGGGRLVHDPLNENPAVQVGVVGFTR</sequence>
<dbReference type="AlphaFoldDB" id="K0T0C2"/>
<accession>K0T0C2</accession>
<dbReference type="Proteomes" id="UP000266841">
    <property type="component" value="Unassembled WGS sequence"/>
</dbReference>
<reference evidence="2 3" key="1">
    <citation type="journal article" date="2012" name="Genome Biol.">
        <title>Genome and low-iron response of an oceanic diatom adapted to chronic iron limitation.</title>
        <authorList>
            <person name="Lommer M."/>
            <person name="Specht M."/>
            <person name="Roy A.S."/>
            <person name="Kraemer L."/>
            <person name="Andreson R."/>
            <person name="Gutowska M.A."/>
            <person name="Wolf J."/>
            <person name="Bergner S.V."/>
            <person name="Schilhabel M.B."/>
            <person name="Klostermeier U.C."/>
            <person name="Beiko R.G."/>
            <person name="Rosenstiel P."/>
            <person name="Hippler M."/>
            <person name="Laroche J."/>
        </authorList>
    </citation>
    <scope>NUCLEOTIDE SEQUENCE [LARGE SCALE GENOMIC DNA]</scope>
    <source>
        <strain evidence="2 3">CCMP1005</strain>
    </source>
</reference>
<organism evidence="2 3">
    <name type="scientific">Thalassiosira oceanica</name>
    <name type="common">Marine diatom</name>
    <dbReference type="NCBI Taxonomy" id="159749"/>
    <lineage>
        <taxon>Eukaryota</taxon>
        <taxon>Sar</taxon>
        <taxon>Stramenopiles</taxon>
        <taxon>Ochrophyta</taxon>
        <taxon>Bacillariophyta</taxon>
        <taxon>Coscinodiscophyceae</taxon>
        <taxon>Thalassiosirophycidae</taxon>
        <taxon>Thalassiosirales</taxon>
        <taxon>Thalassiosiraceae</taxon>
        <taxon>Thalassiosira</taxon>
    </lineage>
</organism>
<proteinExistence type="predicted"/>